<keyword evidence="7" id="KW-0067">ATP-binding</keyword>
<comment type="catalytic activity">
    <reaction evidence="13">
        <text>ATP + H2O = ADP + phosphate + H(+)</text>
        <dbReference type="Rhea" id="RHEA:13065"/>
        <dbReference type="ChEBI" id="CHEBI:15377"/>
        <dbReference type="ChEBI" id="CHEBI:15378"/>
        <dbReference type="ChEBI" id="CHEBI:30616"/>
        <dbReference type="ChEBI" id="CHEBI:43474"/>
        <dbReference type="ChEBI" id="CHEBI:456216"/>
        <dbReference type="EC" id="5.6.2.4"/>
    </reaction>
</comment>
<keyword evidence="3" id="KW-0227">DNA damage</keyword>
<keyword evidence="5" id="KW-0347">Helicase</keyword>
<feature type="domain" description="UvrD-like helicase C-terminal" evidence="15">
    <location>
        <begin position="395"/>
        <end position="665"/>
    </location>
</feature>
<evidence type="ECO:0000313" key="16">
    <source>
        <dbReference type="EMBL" id="SVA14428.1"/>
    </source>
</evidence>
<evidence type="ECO:0000256" key="12">
    <source>
        <dbReference type="ARBA" id="ARBA00034808"/>
    </source>
</evidence>
<evidence type="ECO:0000259" key="15">
    <source>
        <dbReference type="PROSITE" id="PS51217"/>
    </source>
</evidence>
<dbReference type="InterPro" id="IPR000212">
    <property type="entry name" value="DNA_helicase_UvrD/REP"/>
</dbReference>
<dbReference type="GO" id="GO:0005524">
    <property type="term" value="F:ATP binding"/>
    <property type="evidence" value="ECO:0007669"/>
    <property type="project" value="UniProtKB-KW"/>
</dbReference>
<evidence type="ECO:0000256" key="8">
    <source>
        <dbReference type="ARBA" id="ARBA00023125"/>
    </source>
</evidence>
<dbReference type="Gene3D" id="1.10.3170.10">
    <property type="entry name" value="Recbcd, chain B, domain 2"/>
    <property type="match status" value="1"/>
</dbReference>
<protein>
    <recommendedName>
        <fullName evidence="12">DNA 3'-5' helicase</fullName>
        <ecNumber evidence="12">5.6.2.4</ecNumber>
    </recommendedName>
</protein>
<dbReference type="GO" id="GO:0003677">
    <property type="term" value="F:DNA binding"/>
    <property type="evidence" value="ECO:0007669"/>
    <property type="project" value="UniProtKB-KW"/>
</dbReference>
<dbReference type="EC" id="5.6.2.4" evidence="12"/>
<organism evidence="16">
    <name type="scientific">marine metagenome</name>
    <dbReference type="NCBI Taxonomy" id="408172"/>
    <lineage>
        <taxon>unclassified sequences</taxon>
        <taxon>metagenomes</taxon>
        <taxon>ecological metagenomes</taxon>
    </lineage>
</organism>
<keyword evidence="6" id="KW-0269">Exonuclease</keyword>
<dbReference type="InterPro" id="IPR014016">
    <property type="entry name" value="UvrD-like_ATP-bd"/>
</dbReference>
<comment type="catalytic activity">
    <reaction evidence="11">
        <text>Couples ATP hydrolysis with the unwinding of duplex DNA by translocating in the 3'-5' direction.</text>
        <dbReference type="EC" id="5.6.2.4"/>
    </reaction>
</comment>
<keyword evidence="8" id="KW-0238">DNA-binding</keyword>
<dbReference type="GO" id="GO:0043138">
    <property type="term" value="F:3'-5' DNA helicase activity"/>
    <property type="evidence" value="ECO:0007669"/>
    <property type="project" value="UniProtKB-EC"/>
</dbReference>
<evidence type="ECO:0000256" key="11">
    <source>
        <dbReference type="ARBA" id="ARBA00034617"/>
    </source>
</evidence>
<sequence>MRQRVIEQLRSKTAAANPARVRARERDWHLLDNPQRLRIQTIDSFALGILQQQPFSARFGHGYGFAEDARWLYREAADRLLEKTNDKDPLNADISRFVALVGNDFDLARNLIADMLGRRDQWLDPVSNVARETITNDPGQFIHLIESAIKSVVDRTTNMLTASIPQSLFDEIKELCAFSAYNLQHPFSHLSDFRDWRFFSRIATTRNRSFRQRITVREGFPAKARSEKARFTDAMRSLASLGLTKTIANLQHIPVEKIPVEEREKLITFSIVLTLGAVELIEVFRLHQLVDFSEITISARNALSGGETPTDLALMLDYRTSHILVDEFQDTSLAQYKLLTSLVQSWQPGDGNTFFAVGDPMQSIYRFRDADVDLYQTTFSEGLPSIPLDAVKLTSNFRSAASLVAWSNGIFGTLFASPNDALTGAVTFNPAIAARKESGLIQAFSADDPEKEAKSIADRVAAIRSNHPNDTIAILVRSRNVLPSIINALQESKLRWRGIDLEPLANVPVVRDLYAITLALMDERNRLAWLSIFRSPLVGIRLHDLEVVARHQSVDNMIADTKPSLDARARLDLVAQAREIATLGHSIRSRVERFWLAMGGADAYADADGAAASFDSADRYLEALENQPTNRIFADQLLEQTQRLFASTSIDPVDVEIMTIHRAKGLEFNHIIIPGLDRGTQSNIRPMLLWRPEANSLLMATRDDSKTNSLYNWLRYEEAEKDSQELKRLLYVAATRAKDSLSLYGCLTKDSNPPRGSFLALLQPLISLQPLDRATPRSTEATPPSRPPLKRLKSCYTWHEPFAPPLTPSSFRTSPSINVSTPIADRKEVALGNVVHNELRLLAGSSQATPGNLDPWHERLIHLGLYKSEVDWVIEHAHKQISSVLADDTGIWILNPNHMESHVEWMLTTYQDSQFTNVAIDRSFIDLSGNRWLIDYKTAVPDVPIVVFIENQVARYANQLRRYARIVESMDQRIIRKALYLTAIPQLVEISDDGD</sequence>
<name>A0A381TFW4_9ZZZZ</name>
<evidence type="ECO:0000256" key="13">
    <source>
        <dbReference type="ARBA" id="ARBA00048988"/>
    </source>
</evidence>
<dbReference type="GO" id="GO:0004527">
    <property type="term" value="F:exonuclease activity"/>
    <property type="evidence" value="ECO:0007669"/>
    <property type="project" value="UniProtKB-KW"/>
</dbReference>
<keyword evidence="9" id="KW-0234">DNA repair</keyword>
<dbReference type="Pfam" id="PF13361">
    <property type="entry name" value="UvrD_C"/>
    <property type="match status" value="2"/>
</dbReference>
<keyword evidence="10" id="KW-0413">Isomerase</keyword>
<dbReference type="Pfam" id="PF00580">
    <property type="entry name" value="UvrD-helicase"/>
    <property type="match status" value="1"/>
</dbReference>
<proteinExistence type="predicted"/>
<dbReference type="EMBL" id="UINC01004452">
    <property type="protein sequence ID" value="SVA14428.1"/>
    <property type="molecule type" value="Genomic_DNA"/>
</dbReference>
<dbReference type="InterPro" id="IPR027417">
    <property type="entry name" value="P-loop_NTPase"/>
</dbReference>
<evidence type="ECO:0000256" key="6">
    <source>
        <dbReference type="ARBA" id="ARBA00022839"/>
    </source>
</evidence>
<dbReference type="AlphaFoldDB" id="A0A381TFW4"/>
<dbReference type="PANTHER" id="PTHR11070">
    <property type="entry name" value="UVRD / RECB / PCRA DNA HELICASE FAMILY MEMBER"/>
    <property type="match status" value="1"/>
</dbReference>
<dbReference type="PROSITE" id="PS51198">
    <property type="entry name" value="UVRD_HELICASE_ATP_BIND"/>
    <property type="match status" value="1"/>
</dbReference>
<feature type="domain" description="UvrD-like helicase ATP-binding" evidence="14">
    <location>
        <begin position="1"/>
        <end position="400"/>
    </location>
</feature>
<keyword evidence="4" id="KW-0378">Hydrolase</keyword>
<evidence type="ECO:0000256" key="1">
    <source>
        <dbReference type="ARBA" id="ARBA00022722"/>
    </source>
</evidence>
<dbReference type="GO" id="GO:0005829">
    <property type="term" value="C:cytosol"/>
    <property type="evidence" value="ECO:0007669"/>
    <property type="project" value="TreeGrafter"/>
</dbReference>
<evidence type="ECO:0000256" key="9">
    <source>
        <dbReference type="ARBA" id="ARBA00023204"/>
    </source>
</evidence>
<reference evidence="16" key="1">
    <citation type="submission" date="2018-05" db="EMBL/GenBank/DDBJ databases">
        <authorList>
            <person name="Lanie J.A."/>
            <person name="Ng W.-L."/>
            <person name="Kazmierczak K.M."/>
            <person name="Andrzejewski T.M."/>
            <person name="Davidsen T.M."/>
            <person name="Wayne K.J."/>
            <person name="Tettelin H."/>
            <person name="Glass J.I."/>
            <person name="Rusch D."/>
            <person name="Podicherti R."/>
            <person name="Tsui H.-C.T."/>
            <person name="Winkler M.E."/>
        </authorList>
    </citation>
    <scope>NUCLEOTIDE SEQUENCE</scope>
</reference>
<dbReference type="Gene3D" id="3.40.50.300">
    <property type="entry name" value="P-loop containing nucleotide triphosphate hydrolases"/>
    <property type="match status" value="2"/>
</dbReference>
<gene>
    <name evidence="16" type="ORF">METZ01_LOCUS67282</name>
</gene>
<dbReference type="InterPro" id="IPR011604">
    <property type="entry name" value="PDDEXK-like_dom_sf"/>
</dbReference>
<accession>A0A381TFW4</accession>
<evidence type="ECO:0000256" key="5">
    <source>
        <dbReference type="ARBA" id="ARBA00022806"/>
    </source>
</evidence>
<evidence type="ECO:0000256" key="3">
    <source>
        <dbReference type="ARBA" id="ARBA00022763"/>
    </source>
</evidence>
<dbReference type="GO" id="GO:0033202">
    <property type="term" value="C:DNA helicase complex"/>
    <property type="evidence" value="ECO:0007669"/>
    <property type="project" value="TreeGrafter"/>
</dbReference>
<evidence type="ECO:0000256" key="2">
    <source>
        <dbReference type="ARBA" id="ARBA00022741"/>
    </source>
</evidence>
<dbReference type="PROSITE" id="PS51217">
    <property type="entry name" value="UVRD_HELICASE_CTER"/>
    <property type="match status" value="1"/>
</dbReference>
<evidence type="ECO:0000259" key="14">
    <source>
        <dbReference type="PROSITE" id="PS51198"/>
    </source>
</evidence>
<keyword evidence="2" id="KW-0547">Nucleotide-binding</keyword>
<dbReference type="GO" id="GO:0000725">
    <property type="term" value="P:recombinational repair"/>
    <property type="evidence" value="ECO:0007669"/>
    <property type="project" value="TreeGrafter"/>
</dbReference>
<dbReference type="SUPFAM" id="SSF52540">
    <property type="entry name" value="P-loop containing nucleoside triphosphate hydrolases"/>
    <property type="match status" value="1"/>
</dbReference>
<evidence type="ECO:0000256" key="7">
    <source>
        <dbReference type="ARBA" id="ARBA00022840"/>
    </source>
</evidence>
<dbReference type="Gene3D" id="3.90.320.10">
    <property type="match status" value="1"/>
</dbReference>
<dbReference type="InterPro" id="IPR014017">
    <property type="entry name" value="DNA_helicase_UvrD-like_C"/>
</dbReference>
<evidence type="ECO:0000256" key="4">
    <source>
        <dbReference type="ARBA" id="ARBA00022801"/>
    </source>
</evidence>
<evidence type="ECO:0000256" key="10">
    <source>
        <dbReference type="ARBA" id="ARBA00023235"/>
    </source>
</evidence>
<dbReference type="PANTHER" id="PTHR11070:SF2">
    <property type="entry name" value="ATP-DEPENDENT DNA HELICASE SRS2"/>
    <property type="match status" value="1"/>
</dbReference>
<keyword evidence="1" id="KW-0540">Nuclease</keyword>
<dbReference type="Gene3D" id="1.10.486.10">
    <property type="entry name" value="PCRA, domain 4"/>
    <property type="match status" value="1"/>
</dbReference>